<dbReference type="EMBL" id="UINC01078210">
    <property type="protein sequence ID" value="SVC19074.1"/>
    <property type="molecule type" value="Genomic_DNA"/>
</dbReference>
<accession>A0A382K2K3</accession>
<feature type="transmembrane region" description="Helical" evidence="1">
    <location>
        <begin position="19"/>
        <end position="41"/>
    </location>
</feature>
<evidence type="ECO:0000313" key="2">
    <source>
        <dbReference type="EMBL" id="SVC19074.1"/>
    </source>
</evidence>
<reference evidence="2" key="1">
    <citation type="submission" date="2018-05" db="EMBL/GenBank/DDBJ databases">
        <authorList>
            <person name="Lanie J.A."/>
            <person name="Ng W.-L."/>
            <person name="Kazmierczak K.M."/>
            <person name="Andrzejewski T.M."/>
            <person name="Davidsen T.M."/>
            <person name="Wayne K.J."/>
            <person name="Tettelin H."/>
            <person name="Glass J.I."/>
            <person name="Rusch D."/>
            <person name="Podicherti R."/>
            <person name="Tsui H.-C.T."/>
            <person name="Winkler M.E."/>
        </authorList>
    </citation>
    <scope>NUCLEOTIDE SEQUENCE</scope>
</reference>
<keyword evidence="1" id="KW-0472">Membrane</keyword>
<proteinExistence type="predicted"/>
<gene>
    <name evidence="2" type="ORF">METZ01_LOCUS271928</name>
</gene>
<protein>
    <submittedName>
        <fullName evidence="2">Uncharacterized protein</fullName>
    </submittedName>
</protein>
<sequence>MDFDPNAATGERKRSGPRWYSRVAFFVIALLLLLNAVAMFANAKANSEQACWAKVNALADALQDLPDRTNPTILPLAVNDCRVRFPND</sequence>
<dbReference type="AlphaFoldDB" id="A0A382K2K3"/>
<organism evidence="2">
    <name type="scientific">marine metagenome</name>
    <dbReference type="NCBI Taxonomy" id="408172"/>
    <lineage>
        <taxon>unclassified sequences</taxon>
        <taxon>metagenomes</taxon>
        <taxon>ecological metagenomes</taxon>
    </lineage>
</organism>
<keyword evidence="1" id="KW-0812">Transmembrane</keyword>
<keyword evidence="1" id="KW-1133">Transmembrane helix</keyword>
<evidence type="ECO:0000256" key="1">
    <source>
        <dbReference type="SAM" id="Phobius"/>
    </source>
</evidence>
<name>A0A382K2K3_9ZZZZ</name>